<name>A0A6C0E6B1_9ZZZZ</name>
<dbReference type="Pfam" id="PF00226">
    <property type="entry name" value="DnaJ"/>
    <property type="match status" value="1"/>
</dbReference>
<dbReference type="PRINTS" id="PR00625">
    <property type="entry name" value="JDOMAIN"/>
</dbReference>
<evidence type="ECO:0000259" key="3">
    <source>
        <dbReference type="PROSITE" id="PS50076"/>
    </source>
</evidence>
<dbReference type="SUPFAM" id="SSF46565">
    <property type="entry name" value="Chaperone J-domain"/>
    <property type="match status" value="1"/>
</dbReference>
<feature type="domain" description="J" evidence="3">
    <location>
        <begin position="210"/>
        <end position="271"/>
    </location>
</feature>
<dbReference type="CDD" id="cd06257">
    <property type="entry name" value="DnaJ"/>
    <property type="match status" value="1"/>
</dbReference>
<dbReference type="SMART" id="SM00271">
    <property type="entry name" value="DnaJ"/>
    <property type="match status" value="1"/>
</dbReference>
<dbReference type="AlphaFoldDB" id="A0A6C0E6B1"/>
<evidence type="ECO:0000313" key="4">
    <source>
        <dbReference type="EMBL" id="QHT24706.1"/>
    </source>
</evidence>
<sequence length="498" mass="58919">MGNQQSQTPSRDFQKQFQTLQNQLRQQQRQSVDLNQLQKQIYLNQLKIQELKMKEMQQNTYQHFPGPNNRMNSLLSSPELRHEMANNPSFGVQIIELILKEYGTQLTPEQSHKIDEYLEINAKKVSDQMNPFIQSSNNNINNIHNIKQSISIAPHVSTTALSSKYQIEEERARLQFEKEEKERRKAFEDQQNRRKADYQNNLNSFKTTSDPYKVLGLNRNFTLEQLKKAYKTKALATHPDRGGNDALFSEVTKSYFSLLEELKKQEQDKQFLDLRNQSRDYMTQQTSQNKQNVKINNENFNVRVFNQIFEENRLDDPNDSGYESWLKNESSVKEPPKVFSSKFNLDVFNSTFDNWKAENDDGSNQQIMRRDEPDALVSYRSKTSFAELGGETPNNFSKADPNSRSLGYSDLKQAYSNQDLINIKTANARKSYRNIDEYERARANISYEMSREEMEAEELKRRQEMEREEYRQRRVRERDQMAFENYNRVHQMMLNQLK</sequence>
<dbReference type="Gene3D" id="1.10.287.110">
    <property type="entry name" value="DnaJ domain"/>
    <property type="match status" value="1"/>
</dbReference>
<accession>A0A6C0E6B1</accession>
<proteinExistence type="predicted"/>
<keyword evidence="1" id="KW-0175">Coiled coil</keyword>
<dbReference type="InterPro" id="IPR001623">
    <property type="entry name" value="DnaJ_domain"/>
</dbReference>
<feature type="coiled-coil region" evidence="1">
    <location>
        <begin position="435"/>
        <end position="480"/>
    </location>
</feature>
<protein>
    <recommendedName>
        <fullName evidence="3">J domain-containing protein</fullName>
    </recommendedName>
</protein>
<evidence type="ECO:0000256" key="2">
    <source>
        <dbReference type="SAM" id="MobiDB-lite"/>
    </source>
</evidence>
<feature type="coiled-coil region" evidence="1">
    <location>
        <begin position="10"/>
        <end position="59"/>
    </location>
</feature>
<feature type="compositionally biased region" description="Basic and acidic residues" evidence="2">
    <location>
        <begin position="179"/>
        <end position="197"/>
    </location>
</feature>
<feature type="region of interest" description="Disordered" evidence="2">
    <location>
        <begin position="179"/>
        <end position="203"/>
    </location>
</feature>
<organism evidence="4">
    <name type="scientific">viral metagenome</name>
    <dbReference type="NCBI Taxonomy" id="1070528"/>
    <lineage>
        <taxon>unclassified sequences</taxon>
        <taxon>metagenomes</taxon>
        <taxon>organismal metagenomes</taxon>
    </lineage>
</organism>
<dbReference type="InterPro" id="IPR036869">
    <property type="entry name" value="J_dom_sf"/>
</dbReference>
<dbReference type="EMBL" id="MN739748">
    <property type="protein sequence ID" value="QHT24706.1"/>
    <property type="molecule type" value="Genomic_DNA"/>
</dbReference>
<evidence type="ECO:0000256" key="1">
    <source>
        <dbReference type="SAM" id="Coils"/>
    </source>
</evidence>
<reference evidence="4" key="1">
    <citation type="journal article" date="2020" name="Nature">
        <title>Giant virus diversity and host interactions through global metagenomics.</title>
        <authorList>
            <person name="Schulz F."/>
            <person name="Roux S."/>
            <person name="Paez-Espino D."/>
            <person name="Jungbluth S."/>
            <person name="Walsh D.A."/>
            <person name="Denef V.J."/>
            <person name="McMahon K.D."/>
            <person name="Konstantinidis K.T."/>
            <person name="Eloe-Fadrosh E.A."/>
            <person name="Kyrpides N.C."/>
            <person name="Woyke T."/>
        </authorList>
    </citation>
    <scope>NUCLEOTIDE SEQUENCE</scope>
    <source>
        <strain evidence="4">GVMAG-M-3300023179-150</strain>
    </source>
</reference>
<dbReference type="PROSITE" id="PS50076">
    <property type="entry name" value="DNAJ_2"/>
    <property type="match status" value="1"/>
</dbReference>